<accession>A0A2A4CRS4</accession>
<dbReference type="InterPro" id="IPR018637">
    <property type="entry name" value="DUF2059"/>
</dbReference>
<evidence type="ECO:0000313" key="4">
    <source>
        <dbReference type="Proteomes" id="UP000243507"/>
    </source>
</evidence>
<protein>
    <recommendedName>
        <fullName evidence="2">DUF2059 domain-containing protein</fullName>
    </recommendedName>
</protein>
<gene>
    <name evidence="3" type="ORF">CLN94_07650</name>
</gene>
<organism evidence="3 4">
    <name type="scientific">Pseudothioclava arenosa</name>
    <dbReference type="NCBI Taxonomy" id="1795308"/>
    <lineage>
        <taxon>Bacteria</taxon>
        <taxon>Pseudomonadati</taxon>
        <taxon>Pseudomonadota</taxon>
        <taxon>Alphaproteobacteria</taxon>
        <taxon>Rhodobacterales</taxon>
        <taxon>Paracoccaceae</taxon>
        <taxon>Pseudothioclava</taxon>
    </lineage>
</organism>
<reference evidence="3 4" key="1">
    <citation type="submission" date="2017-09" db="EMBL/GenBank/DDBJ databases">
        <title>A multilocus sequence analysis scheme for characterization of bacteria in the genus Thioclava.</title>
        <authorList>
            <person name="Liu Y."/>
            <person name="Shao Z."/>
        </authorList>
    </citation>
    <scope>NUCLEOTIDE SEQUENCE [LARGE SCALE GENOMIC DNA]</scope>
    <source>
        <strain evidence="3 4">CAU 1312</strain>
    </source>
</reference>
<feature type="signal peptide" evidence="1">
    <location>
        <begin position="1"/>
        <end position="32"/>
    </location>
</feature>
<keyword evidence="4" id="KW-1185">Reference proteome</keyword>
<dbReference type="AlphaFoldDB" id="A0A2A4CRS4"/>
<feature type="chain" id="PRO_5012923822" description="DUF2059 domain-containing protein" evidence="1">
    <location>
        <begin position="33"/>
        <end position="283"/>
    </location>
</feature>
<dbReference type="Pfam" id="PF09832">
    <property type="entry name" value="DUF2059"/>
    <property type="match status" value="1"/>
</dbReference>
<evidence type="ECO:0000256" key="1">
    <source>
        <dbReference type="SAM" id="SignalP"/>
    </source>
</evidence>
<name>A0A2A4CRS4_9RHOB</name>
<dbReference type="EMBL" id="NTJD01000004">
    <property type="protein sequence ID" value="PCD76952.1"/>
    <property type="molecule type" value="Genomic_DNA"/>
</dbReference>
<sequence length="283" mass="30417">MHACFTPFSPRFSALTAAATLCAALISAPAWGADPGQVAQLLHVERLFAILGRESEDYASDLGAEFLGNGADPGWHDEVRRIHDPARLQSAFEAVLADELKDDPLPEITRFLSSETGQRMIDLELDAREALLDPRVEAAAEGALEAAEAAQDARLGLVRDVIAAAGLVEENVAGGLNTNFAFSVALAESGVYAYPVSKDEILAELIAEEPALRDEVTLWLESYLMMAYAPASEAELRDWLEFTRSDAGQALLHAQFAGFDRVFNASSAALGHALARRMMASSL</sequence>
<keyword evidence="1" id="KW-0732">Signal</keyword>
<feature type="domain" description="DUF2059" evidence="2">
    <location>
        <begin position="87"/>
        <end position="144"/>
    </location>
</feature>
<evidence type="ECO:0000313" key="3">
    <source>
        <dbReference type="EMBL" id="PCD76952.1"/>
    </source>
</evidence>
<evidence type="ECO:0000259" key="2">
    <source>
        <dbReference type="Pfam" id="PF09832"/>
    </source>
</evidence>
<proteinExistence type="predicted"/>
<comment type="caution">
    <text evidence="3">The sequence shown here is derived from an EMBL/GenBank/DDBJ whole genome shotgun (WGS) entry which is preliminary data.</text>
</comment>
<dbReference type="Proteomes" id="UP000243507">
    <property type="component" value="Unassembled WGS sequence"/>
</dbReference>
<dbReference type="RefSeq" id="WP_096432785.1">
    <property type="nucleotide sequence ID" value="NZ_NTJD01000004.1"/>
</dbReference>
<dbReference type="OrthoDB" id="7841298at2"/>